<evidence type="ECO:0000313" key="10">
    <source>
        <dbReference type="Proteomes" id="UP000240883"/>
    </source>
</evidence>
<evidence type="ECO:0000256" key="5">
    <source>
        <dbReference type="ARBA" id="ARBA00038359"/>
    </source>
</evidence>
<evidence type="ECO:0000313" key="9">
    <source>
        <dbReference type="EMBL" id="PSN68246.1"/>
    </source>
</evidence>
<dbReference type="OrthoDB" id="5329176at2759"/>
<evidence type="ECO:0000256" key="3">
    <source>
        <dbReference type="ARBA" id="ARBA00022989"/>
    </source>
</evidence>
<name>A0A2T2NSJ6_CORCC</name>
<dbReference type="Proteomes" id="UP000240883">
    <property type="component" value="Unassembled WGS sequence"/>
</dbReference>
<feature type="transmembrane region" description="Helical" evidence="7">
    <location>
        <begin position="178"/>
        <end position="200"/>
    </location>
</feature>
<evidence type="ECO:0000256" key="2">
    <source>
        <dbReference type="ARBA" id="ARBA00022692"/>
    </source>
</evidence>
<organism evidence="9 10">
    <name type="scientific">Corynespora cassiicola Philippines</name>
    <dbReference type="NCBI Taxonomy" id="1448308"/>
    <lineage>
        <taxon>Eukaryota</taxon>
        <taxon>Fungi</taxon>
        <taxon>Dikarya</taxon>
        <taxon>Ascomycota</taxon>
        <taxon>Pezizomycotina</taxon>
        <taxon>Dothideomycetes</taxon>
        <taxon>Pleosporomycetidae</taxon>
        <taxon>Pleosporales</taxon>
        <taxon>Corynesporascaceae</taxon>
        <taxon>Corynespora</taxon>
    </lineage>
</organism>
<dbReference type="AlphaFoldDB" id="A0A2T2NSJ6"/>
<feature type="domain" description="Rhodopsin" evidence="8">
    <location>
        <begin position="97"/>
        <end position="242"/>
    </location>
</feature>
<feature type="transmembrane region" description="Helical" evidence="7">
    <location>
        <begin position="18"/>
        <end position="39"/>
    </location>
</feature>
<keyword evidence="3 7" id="KW-1133">Transmembrane helix</keyword>
<protein>
    <recommendedName>
        <fullName evidence="8">Rhodopsin domain-containing protein</fullName>
    </recommendedName>
</protein>
<feature type="transmembrane region" description="Helical" evidence="7">
    <location>
        <begin position="139"/>
        <end position="166"/>
    </location>
</feature>
<feature type="region of interest" description="Disordered" evidence="6">
    <location>
        <begin position="276"/>
        <end position="315"/>
    </location>
</feature>
<keyword evidence="4 7" id="KW-0472">Membrane</keyword>
<evidence type="ECO:0000256" key="4">
    <source>
        <dbReference type="ARBA" id="ARBA00023136"/>
    </source>
</evidence>
<dbReference type="InterPro" id="IPR049326">
    <property type="entry name" value="Rhodopsin_dom_fungi"/>
</dbReference>
<comment type="subcellular location">
    <subcellularLocation>
        <location evidence="1">Membrane</location>
        <topology evidence="1">Multi-pass membrane protein</topology>
    </subcellularLocation>
</comment>
<gene>
    <name evidence="9" type="ORF">BS50DRAFT_551661</name>
</gene>
<accession>A0A2T2NSJ6</accession>
<dbReference type="PANTHER" id="PTHR33048:SF123">
    <property type="entry name" value="INTEGRAL MEMBRANE PROTEIN"/>
    <property type="match status" value="1"/>
</dbReference>
<feature type="transmembrane region" description="Helical" evidence="7">
    <location>
        <begin position="97"/>
        <end position="119"/>
    </location>
</feature>
<proteinExistence type="inferred from homology"/>
<dbReference type="STRING" id="1448308.A0A2T2NSJ6"/>
<keyword evidence="10" id="KW-1185">Reference proteome</keyword>
<dbReference type="EMBL" id="KZ678134">
    <property type="protein sequence ID" value="PSN68246.1"/>
    <property type="molecule type" value="Genomic_DNA"/>
</dbReference>
<comment type="similarity">
    <text evidence="5">Belongs to the SAT4 family.</text>
</comment>
<dbReference type="InterPro" id="IPR052337">
    <property type="entry name" value="SAT4-like"/>
</dbReference>
<evidence type="ECO:0000256" key="7">
    <source>
        <dbReference type="SAM" id="Phobius"/>
    </source>
</evidence>
<evidence type="ECO:0000256" key="6">
    <source>
        <dbReference type="SAM" id="MobiDB-lite"/>
    </source>
</evidence>
<dbReference type="GO" id="GO:0016020">
    <property type="term" value="C:membrane"/>
    <property type="evidence" value="ECO:0007669"/>
    <property type="project" value="UniProtKB-SubCell"/>
</dbReference>
<dbReference type="PANTHER" id="PTHR33048">
    <property type="entry name" value="PTH11-LIKE INTEGRAL MEMBRANE PROTEIN (AFU_ORTHOLOGUE AFUA_5G11245)"/>
    <property type="match status" value="1"/>
</dbReference>
<feature type="transmembrane region" description="Helical" evidence="7">
    <location>
        <begin position="220"/>
        <end position="241"/>
    </location>
</feature>
<sequence>MAEPIFHVQGEEQNRQDVLIGVSVVMTMVGMTFVGMRIYTRGFVVRNMGKEDWTITAAAFLTLVYLFTLIAGSKGFKFGFSGSSLTLAEMKSNLKMLICQGTICLLVTYQFIVICVVVGQCRPLHKLWDFAGTVEGTCINANLFFFMTSVYHVLMDAWILALPIKYFLSIPRPKNEKLALLFVFGLGAFSMIASIVRLQFLRQFTVSKDPFFDALPINLWSMIEINVGILCACLPTLRPLISSSTRHRTREALSKGSSKPNRKVWKRSVLEVAASPRAYSPGSSSLSKKSLKDEEMGEIPPPVPPKDVKVNQSPRRQYWDKELPAVKRDSDFAEVFIKLSQ</sequence>
<reference evidence="9 10" key="1">
    <citation type="journal article" date="2018" name="Front. Microbiol.">
        <title>Genome-Wide Analysis of Corynespora cassiicola Leaf Fall Disease Putative Effectors.</title>
        <authorList>
            <person name="Lopez D."/>
            <person name="Ribeiro S."/>
            <person name="Label P."/>
            <person name="Fumanal B."/>
            <person name="Venisse J.S."/>
            <person name="Kohler A."/>
            <person name="de Oliveira R.R."/>
            <person name="Labutti K."/>
            <person name="Lipzen A."/>
            <person name="Lail K."/>
            <person name="Bauer D."/>
            <person name="Ohm R.A."/>
            <person name="Barry K.W."/>
            <person name="Spatafora J."/>
            <person name="Grigoriev I.V."/>
            <person name="Martin F.M."/>
            <person name="Pujade-Renaud V."/>
        </authorList>
    </citation>
    <scope>NUCLEOTIDE SEQUENCE [LARGE SCALE GENOMIC DNA]</scope>
    <source>
        <strain evidence="9 10">Philippines</strain>
    </source>
</reference>
<evidence type="ECO:0000256" key="1">
    <source>
        <dbReference type="ARBA" id="ARBA00004141"/>
    </source>
</evidence>
<evidence type="ECO:0000259" key="8">
    <source>
        <dbReference type="Pfam" id="PF20684"/>
    </source>
</evidence>
<keyword evidence="2 7" id="KW-0812">Transmembrane</keyword>
<dbReference type="Pfam" id="PF20684">
    <property type="entry name" value="Fung_rhodopsin"/>
    <property type="match status" value="1"/>
</dbReference>
<feature type="transmembrane region" description="Helical" evidence="7">
    <location>
        <begin position="54"/>
        <end position="76"/>
    </location>
</feature>